<reference evidence="2 3" key="2">
    <citation type="submission" date="2013-02" db="EMBL/GenBank/DDBJ databases">
        <title>The Genome Sequence of Plasmodium falciparum NF135/5.C10.</title>
        <authorList>
            <consortium name="The Broad Institute Genome Sequencing Platform"/>
            <consortium name="The Broad Institute Genome Sequencing Center for Infectious Disease"/>
            <person name="Neafsey D."/>
            <person name="Cheeseman I."/>
            <person name="Volkman S."/>
            <person name="Adams J."/>
            <person name="Walker B."/>
            <person name="Young S.K."/>
            <person name="Zeng Q."/>
            <person name="Gargeya S."/>
            <person name="Fitzgerald M."/>
            <person name="Haas B."/>
            <person name="Abouelleil A."/>
            <person name="Alvarado L."/>
            <person name="Arachchi H.M."/>
            <person name="Berlin A.M."/>
            <person name="Chapman S.B."/>
            <person name="Dewar J."/>
            <person name="Goldberg J."/>
            <person name="Griggs A."/>
            <person name="Gujja S."/>
            <person name="Hansen M."/>
            <person name="Howarth C."/>
            <person name="Imamovic A."/>
            <person name="Larimer J."/>
            <person name="McCowan C."/>
            <person name="Murphy C."/>
            <person name="Neiman D."/>
            <person name="Pearson M."/>
            <person name="Priest M."/>
            <person name="Roberts A."/>
            <person name="Saif S."/>
            <person name="Shea T."/>
            <person name="Sisk P."/>
            <person name="Sykes S."/>
            <person name="Wortman J."/>
            <person name="Nusbaum C."/>
            <person name="Birren B."/>
        </authorList>
    </citation>
    <scope>NUCLEOTIDE SEQUENCE [LARGE SCALE GENOMIC DNA]</scope>
    <source>
        <strain evidence="2 3">NF135/5.C10</strain>
    </source>
</reference>
<gene>
    <name evidence="2" type="ORF">PFNF135_03270</name>
</gene>
<evidence type="ECO:0000313" key="3">
    <source>
        <dbReference type="Proteomes" id="UP000019114"/>
    </source>
</evidence>
<keyword evidence="1" id="KW-0812">Transmembrane</keyword>
<evidence type="ECO:0000313" key="2">
    <source>
        <dbReference type="EMBL" id="ETW42262.1"/>
    </source>
</evidence>
<organism evidence="2 3">
    <name type="scientific">Plasmodium falciparum NF135/5.C10</name>
    <dbReference type="NCBI Taxonomy" id="1036726"/>
    <lineage>
        <taxon>Eukaryota</taxon>
        <taxon>Sar</taxon>
        <taxon>Alveolata</taxon>
        <taxon>Apicomplexa</taxon>
        <taxon>Aconoidasida</taxon>
        <taxon>Haemosporida</taxon>
        <taxon>Plasmodiidae</taxon>
        <taxon>Plasmodium</taxon>
        <taxon>Plasmodium (Laverania)</taxon>
    </lineage>
</organism>
<proteinExistence type="predicted"/>
<sequence length="86" mass="10509">MTINFIFKIYYYIIIYNIIFINKILINFKLKITINLFLIIKNKYFNHKKKRINIHNFNVFQSLNTVQKYIICGVPNFSICSIYNYL</sequence>
<dbReference type="EMBL" id="KI926052">
    <property type="protein sequence ID" value="ETW42262.1"/>
    <property type="molecule type" value="Genomic_DNA"/>
</dbReference>
<reference evidence="2 3" key="1">
    <citation type="submission" date="2013-02" db="EMBL/GenBank/DDBJ databases">
        <title>The Genome Annotation of Plasmodium falciparum NF135/5.C10.</title>
        <authorList>
            <consortium name="The Broad Institute Genome Sequencing Platform"/>
            <consortium name="The Broad Institute Genome Sequencing Center for Infectious Disease"/>
            <person name="Neafsey D."/>
            <person name="Hoffman S."/>
            <person name="Volkman S."/>
            <person name="Rosenthal P."/>
            <person name="Walker B."/>
            <person name="Young S.K."/>
            <person name="Zeng Q."/>
            <person name="Gargeya S."/>
            <person name="Fitzgerald M."/>
            <person name="Haas B."/>
            <person name="Abouelleil A."/>
            <person name="Allen A.W."/>
            <person name="Alvarado L."/>
            <person name="Arachchi H.M."/>
            <person name="Berlin A.M."/>
            <person name="Chapman S.B."/>
            <person name="Gainer-Dewar J."/>
            <person name="Goldberg J."/>
            <person name="Griggs A."/>
            <person name="Gujja S."/>
            <person name="Hansen M."/>
            <person name="Howarth C."/>
            <person name="Imamovic A."/>
            <person name="Ireland A."/>
            <person name="Larimer J."/>
            <person name="McCowan C."/>
            <person name="Murphy C."/>
            <person name="Pearson M."/>
            <person name="Poon T.W."/>
            <person name="Priest M."/>
            <person name="Roberts A."/>
            <person name="Saif S."/>
            <person name="Shea T."/>
            <person name="Sisk P."/>
            <person name="Sykes S."/>
            <person name="Wortman J."/>
            <person name="Nusbaum C."/>
            <person name="Birren B."/>
        </authorList>
    </citation>
    <scope>NUCLEOTIDE SEQUENCE [LARGE SCALE GENOMIC DNA]</scope>
    <source>
        <strain evidence="2 3">NF135/5.C10</strain>
    </source>
</reference>
<dbReference type="Proteomes" id="UP000019114">
    <property type="component" value="Unassembled WGS sequence"/>
</dbReference>
<protein>
    <submittedName>
        <fullName evidence="2">Uncharacterized protein</fullName>
    </submittedName>
</protein>
<keyword evidence="1" id="KW-0472">Membrane</keyword>
<dbReference type="AlphaFoldDB" id="W4IFT5"/>
<evidence type="ECO:0000256" key="1">
    <source>
        <dbReference type="SAM" id="Phobius"/>
    </source>
</evidence>
<accession>W4IFT5</accession>
<name>W4IFT5_PLAFA</name>
<keyword evidence="1" id="KW-1133">Transmembrane helix</keyword>
<feature type="transmembrane region" description="Helical" evidence="1">
    <location>
        <begin position="6"/>
        <end position="26"/>
    </location>
</feature>